<keyword evidence="2" id="KW-1185">Reference proteome</keyword>
<organism evidence="1 2">
    <name type="scientific">Sphingobacterium paucimobilis HER1398</name>
    <dbReference type="NCBI Taxonomy" id="1346330"/>
    <lineage>
        <taxon>Bacteria</taxon>
        <taxon>Pseudomonadati</taxon>
        <taxon>Bacteroidota</taxon>
        <taxon>Sphingobacteriia</taxon>
        <taxon>Sphingobacteriales</taxon>
        <taxon>Sphingobacteriaceae</taxon>
        <taxon>Sphingobacterium</taxon>
    </lineage>
</organism>
<dbReference type="PATRIC" id="fig|1346330.5.peg.2307"/>
<dbReference type="eggNOG" id="COG3409">
    <property type="taxonomic scope" value="Bacteria"/>
</dbReference>
<reference evidence="1 2" key="1">
    <citation type="journal article" date="2013" name="Genome Announc.">
        <title>The Draft Genome Sequence of Sphingomonas paucimobilis Strain HER1398 (Proteobacteria), Host to the Giant PAU Phage, Indicates That It Is a Member of the Genus Sphingobacterium (Bacteroidetes).</title>
        <authorList>
            <person name="White R.A.III."/>
            <person name="Suttle C.A."/>
        </authorList>
    </citation>
    <scope>NUCLEOTIDE SEQUENCE [LARGE SCALE GENOMIC DNA]</scope>
    <source>
        <strain evidence="1 2">HER1398</strain>
    </source>
</reference>
<name>U2HUL9_9SPHI</name>
<dbReference type="Gene3D" id="3.90.1720.10">
    <property type="entry name" value="endopeptidase domain like (from Nostoc punctiforme)"/>
    <property type="match status" value="1"/>
</dbReference>
<evidence type="ECO:0000313" key="1">
    <source>
        <dbReference type="EMBL" id="ERJ58975.1"/>
    </source>
</evidence>
<dbReference type="Proteomes" id="UP000016584">
    <property type="component" value="Unassembled WGS sequence"/>
</dbReference>
<accession>U2HUL9</accession>
<sequence length="335" mass="37097">MEHSGIERSKSFTGINLLAQAASGSYFFPQKVRKTVTEWSSAKLNSSLKPRSALRSKTFDTKEVHPSTIVKNLLGDTKSECRGFASLFYCPRSSYSVSASSSLQFGSMSPLKYLAFKDDLLACGVKGRKTTDRSSVHFALGQDSQSKEGTGGLGTLGTAPVALRSRDEHRLNSLDLCGTFYQGKVSRRSANEDKRNLIISIASKELGTREATDNNDGPRVEEYLRYTNLGKGYDWCAAFVSWSYGQAGFSVPRNPWSPALFPKARQISKDQCRSADVFGIYGSAVKRINHVGLVKEKQGQYLVTIEGNSNNRVESRRRHLKTVYAMADWVAGNYY</sequence>
<gene>
    <name evidence="1" type="ORF">M472_09355</name>
</gene>
<evidence type="ECO:0000313" key="2">
    <source>
        <dbReference type="Proteomes" id="UP000016584"/>
    </source>
</evidence>
<dbReference type="EMBL" id="ATDL01000015">
    <property type="protein sequence ID" value="ERJ58975.1"/>
    <property type="molecule type" value="Genomic_DNA"/>
</dbReference>
<dbReference type="AlphaFoldDB" id="U2HUL9"/>
<proteinExistence type="predicted"/>
<comment type="caution">
    <text evidence="1">The sequence shown here is derived from an EMBL/GenBank/DDBJ whole genome shotgun (WGS) entry which is preliminary data.</text>
</comment>
<evidence type="ECO:0008006" key="3">
    <source>
        <dbReference type="Google" id="ProtNLM"/>
    </source>
</evidence>
<protein>
    <recommendedName>
        <fullName evidence="3">Peptidase C51 domain-containing protein</fullName>
    </recommendedName>
</protein>
<dbReference type="STRING" id="1346330.M472_09355"/>